<dbReference type="InterPro" id="IPR038352">
    <property type="entry name" value="Imelysin_sf"/>
</dbReference>
<dbReference type="KEGG" id="lmoi:VV02_12130"/>
<evidence type="ECO:0000256" key="3">
    <source>
        <dbReference type="ARBA" id="ARBA00022729"/>
    </source>
</evidence>
<dbReference type="CDD" id="cd14656">
    <property type="entry name" value="Imelysin-like_EfeO"/>
    <property type="match status" value="1"/>
</dbReference>
<dbReference type="EMBL" id="CP011112">
    <property type="protein sequence ID" value="AKU16439.1"/>
    <property type="molecule type" value="Genomic_DNA"/>
</dbReference>
<name>A0A0K1JI92_9MICO</name>
<dbReference type="Pfam" id="PF09375">
    <property type="entry name" value="Peptidase_M75"/>
    <property type="match status" value="1"/>
</dbReference>
<dbReference type="Gene3D" id="1.20.1420.20">
    <property type="entry name" value="M75 peptidase, HXXE motif"/>
    <property type="match status" value="1"/>
</dbReference>
<dbReference type="PROSITE" id="PS51257">
    <property type="entry name" value="PROKAR_LIPOPROTEIN"/>
    <property type="match status" value="1"/>
</dbReference>
<organism evidence="6 7">
    <name type="scientific">Luteipulveratus mongoliensis</name>
    <dbReference type="NCBI Taxonomy" id="571913"/>
    <lineage>
        <taxon>Bacteria</taxon>
        <taxon>Bacillati</taxon>
        <taxon>Actinomycetota</taxon>
        <taxon>Actinomycetes</taxon>
        <taxon>Micrococcales</taxon>
        <taxon>Dermacoccaceae</taxon>
        <taxon>Luteipulveratus</taxon>
    </lineage>
</organism>
<dbReference type="GO" id="GO:0030313">
    <property type="term" value="C:cell envelope"/>
    <property type="evidence" value="ECO:0007669"/>
    <property type="project" value="UniProtKB-SubCell"/>
</dbReference>
<evidence type="ECO:0000256" key="2">
    <source>
        <dbReference type="ARBA" id="ARBA00005989"/>
    </source>
</evidence>
<feature type="region of interest" description="Disordered" evidence="4">
    <location>
        <begin position="24"/>
        <end position="47"/>
    </location>
</feature>
<sequence length="394" mass="41471">MFQGVSRLVAVLAGVVLLLTGCSSGTSSARSTHVSAGRRSSSSRTVQVSLSHCGEGWSPSQAGPTLLHVRNTDTRAGEVYLTRARTDQVVAVLDPLGPGAEGDMSVALGSGSYTVVCSMEDADPVRGPPTTVTGTAAGSPAVAAVTQTDLIAPTKRYHDIVAGRLRTLVGQTRTLDHDITTGNRAAAQRDWLTAHLAYESLGAAYGAFGDADGAINGRPDGLPQGISDPDFTGFHRIEQLLWHNGAMPSIGPFSHRLLGDVTTLSSSFGTAQIDPHETVIRAHEITENTLQVELTGSSDLGSGSSLATADANLTGTQLVLGQLDGLLRPRYPSTSLVSARIVRAQKDLRALLRGGRYPSLGRLTRPQRERINGDFAELTELLAPVATILEPRRV</sequence>
<dbReference type="PANTHER" id="PTHR39192:SF1">
    <property type="entry name" value="IRON UPTAKE SYSTEM COMPONENT EFEO"/>
    <property type="match status" value="1"/>
</dbReference>
<evidence type="ECO:0000256" key="4">
    <source>
        <dbReference type="SAM" id="MobiDB-lite"/>
    </source>
</evidence>
<dbReference type="PANTHER" id="PTHR39192">
    <property type="entry name" value="IRON UPTAKE SYSTEM COMPONENT EFEO"/>
    <property type="match status" value="1"/>
</dbReference>
<dbReference type="InterPro" id="IPR018976">
    <property type="entry name" value="Imelysin-like"/>
</dbReference>
<proteinExistence type="inferred from homology"/>
<dbReference type="STRING" id="571913.VV02_12130"/>
<accession>A0A0K1JI92</accession>
<evidence type="ECO:0000313" key="7">
    <source>
        <dbReference type="Proteomes" id="UP000066480"/>
    </source>
</evidence>
<dbReference type="InterPro" id="IPR050894">
    <property type="entry name" value="EfeM/EfeO_iron_uptake"/>
</dbReference>
<dbReference type="AlphaFoldDB" id="A0A0K1JI92"/>
<comment type="similarity">
    <text evidence="2">Belongs to the EfeM/EfeO family.</text>
</comment>
<gene>
    <name evidence="6" type="ORF">VV02_12130</name>
</gene>
<evidence type="ECO:0000313" key="6">
    <source>
        <dbReference type="EMBL" id="AKU16439.1"/>
    </source>
</evidence>
<evidence type="ECO:0000259" key="5">
    <source>
        <dbReference type="Pfam" id="PF09375"/>
    </source>
</evidence>
<feature type="domain" description="Imelysin-like" evidence="5">
    <location>
        <begin position="154"/>
        <end position="383"/>
    </location>
</feature>
<reference evidence="6 7" key="1">
    <citation type="submission" date="2015-03" db="EMBL/GenBank/DDBJ databases">
        <title>Luteipulveratus halotolerans sp. nov., a novel actinobacterium (Dermacoccaceae) from Sarawak, Malaysia.</title>
        <authorList>
            <person name="Juboi H."/>
            <person name="Basik A."/>
            <person name="Shamsul S.S."/>
            <person name="Arnold P."/>
            <person name="Schmitt E.K."/>
            <person name="Sanglier J.-J."/>
            <person name="Yeo T."/>
        </authorList>
    </citation>
    <scope>NUCLEOTIDE SEQUENCE [LARGE SCALE GENOMIC DNA]</scope>
    <source>
        <strain evidence="6 7">MN07-A0370</strain>
    </source>
</reference>
<dbReference type="InterPro" id="IPR034981">
    <property type="entry name" value="Imelysin-like_EfeO/Algp7"/>
</dbReference>
<dbReference type="Proteomes" id="UP000066480">
    <property type="component" value="Chromosome"/>
</dbReference>
<keyword evidence="7" id="KW-1185">Reference proteome</keyword>
<comment type="subcellular location">
    <subcellularLocation>
        <location evidence="1">Cell envelope</location>
    </subcellularLocation>
</comment>
<dbReference type="PATRIC" id="fig|571913.6.peg.2472"/>
<keyword evidence="3" id="KW-0732">Signal</keyword>
<evidence type="ECO:0000256" key="1">
    <source>
        <dbReference type="ARBA" id="ARBA00004196"/>
    </source>
</evidence>
<protein>
    <recommendedName>
        <fullName evidence="5">Imelysin-like domain-containing protein</fullName>
    </recommendedName>
</protein>